<dbReference type="InterPro" id="IPR027840">
    <property type="entry name" value="DUF4493"/>
</dbReference>
<evidence type="ECO:0000313" key="4">
    <source>
        <dbReference type="Proteomes" id="UP000823617"/>
    </source>
</evidence>
<sequence length="367" mass="39253">MGRMIFRTGRLLAAAVAAFSSLATAVSCGNNLSREQDNGLIRVYFSDSWSSLTRAELELPDTNDFILVVSDGAGKEIYSGPFGASPETFEVPSGSYMVSVRSCTFDAPAFSCPVFGDDRCVMVPEGGTVSVCLECMQVNSGIRLRIDPDFLTAYPDGVLFVGSDDGRLMYSYSEKRIAYFNPGKVSLIMSDGTGTSTLLTRWLAPCEVLTLDIDVPDEGSGVSGNAITVSVDTTRIWTEDSYTIGDDDPGQGSQADKAFSVSQAKTMAGAKDVWVTGFIVGGDLTQSAMSTVPPFKSESNLAIASRSSVSDKESCIAVQLPDGDVREALNLVTHPDLLGRQVWLKGDIVEAYFGITGLKSTDEFILK</sequence>
<reference evidence="3" key="2">
    <citation type="journal article" date="2021" name="PeerJ">
        <title>Extensive microbial diversity within the chicken gut microbiome revealed by metagenomics and culture.</title>
        <authorList>
            <person name="Gilroy R."/>
            <person name="Ravi A."/>
            <person name="Getino M."/>
            <person name="Pursley I."/>
            <person name="Horton D.L."/>
            <person name="Alikhan N.F."/>
            <person name="Baker D."/>
            <person name="Gharbi K."/>
            <person name="Hall N."/>
            <person name="Watson M."/>
            <person name="Adriaenssens E.M."/>
            <person name="Foster-Nyarko E."/>
            <person name="Jarju S."/>
            <person name="Secka A."/>
            <person name="Antonio M."/>
            <person name="Oren A."/>
            <person name="Chaudhuri R.R."/>
            <person name="La Ragione R."/>
            <person name="Hildebrand F."/>
            <person name="Pallen M.J."/>
        </authorList>
    </citation>
    <scope>NUCLEOTIDE SEQUENCE</scope>
    <source>
        <strain evidence="3">B1-3475</strain>
    </source>
</reference>
<comment type="caution">
    <text evidence="3">The sequence shown here is derived from an EMBL/GenBank/DDBJ whole genome shotgun (WGS) entry which is preliminary data.</text>
</comment>
<evidence type="ECO:0000259" key="2">
    <source>
        <dbReference type="Pfam" id="PF19886"/>
    </source>
</evidence>
<organism evidence="3 4">
    <name type="scientific">Candidatus Cryptobacteroides intestinigallinarum</name>
    <dbReference type="NCBI Taxonomy" id="2840767"/>
    <lineage>
        <taxon>Bacteria</taxon>
        <taxon>Pseudomonadati</taxon>
        <taxon>Bacteroidota</taxon>
        <taxon>Bacteroidia</taxon>
        <taxon>Bacteroidales</taxon>
        <taxon>Candidatus Cryptobacteroides</taxon>
    </lineage>
</organism>
<keyword evidence="1" id="KW-0732">Signal</keyword>
<feature type="domain" description="Endonuclease YhcR N-terminal" evidence="2">
    <location>
        <begin position="259"/>
        <end position="365"/>
    </location>
</feature>
<dbReference type="PROSITE" id="PS51257">
    <property type="entry name" value="PROKAR_LIPOPROTEIN"/>
    <property type="match status" value="1"/>
</dbReference>
<dbReference type="AlphaFoldDB" id="A0A9D9MY65"/>
<proteinExistence type="predicted"/>
<dbReference type="Pfam" id="PF19886">
    <property type="entry name" value="DUF6359"/>
    <property type="match status" value="1"/>
</dbReference>
<dbReference type="InterPro" id="IPR045939">
    <property type="entry name" value="YhcR_N"/>
</dbReference>
<gene>
    <name evidence="3" type="ORF">IAC08_00515</name>
</gene>
<feature type="signal peptide" evidence="1">
    <location>
        <begin position="1"/>
        <end position="25"/>
    </location>
</feature>
<evidence type="ECO:0000313" key="3">
    <source>
        <dbReference type="EMBL" id="MBO8454876.1"/>
    </source>
</evidence>
<feature type="chain" id="PRO_5039436101" evidence="1">
    <location>
        <begin position="26"/>
        <end position="367"/>
    </location>
</feature>
<name>A0A9D9MY65_9BACT</name>
<dbReference type="Pfam" id="PF14900">
    <property type="entry name" value="DUF4493"/>
    <property type="match status" value="1"/>
</dbReference>
<dbReference type="EMBL" id="JADIMK010000005">
    <property type="protein sequence ID" value="MBO8454876.1"/>
    <property type="molecule type" value="Genomic_DNA"/>
</dbReference>
<protein>
    <submittedName>
        <fullName evidence="3">DUF4493 domain-containing protein</fullName>
    </submittedName>
</protein>
<dbReference type="Proteomes" id="UP000823617">
    <property type="component" value="Unassembled WGS sequence"/>
</dbReference>
<reference evidence="3" key="1">
    <citation type="submission" date="2020-10" db="EMBL/GenBank/DDBJ databases">
        <authorList>
            <person name="Gilroy R."/>
        </authorList>
    </citation>
    <scope>NUCLEOTIDE SEQUENCE</scope>
    <source>
        <strain evidence="3">B1-3475</strain>
    </source>
</reference>
<accession>A0A9D9MY65</accession>
<evidence type="ECO:0000256" key="1">
    <source>
        <dbReference type="SAM" id="SignalP"/>
    </source>
</evidence>